<evidence type="ECO:0000313" key="1">
    <source>
        <dbReference type="EMBL" id="QBJ02751.1"/>
    </source>
</evidence>
<evidence type="ECO:0000313" key="2">
    <source>
        <dbReference type="Proteomes" id="UP000294134"/>
    </source>
</evidence>
<sequence>MSTVYSLEVFAKRYELTIAQLFDRSWMLYDIYSMPINYRGRPITFINEGTQIPSCFEVSVHRNGTTKRFPFLTTLSELTVSQDELDVWFRKVRPNYYAHLLCSYDHGLLASILAHQKDANSLLCWHITNRLNMIQDGAVPEPIPSDTGFIRSCYDYVMSTSVAKKIFS</sequence>
<accession>A0A481W4P9</accession>
<organism evidence="1 2">
    <name type="scientific">Pseudomonas phage Psa21</name>
    <dbReference type="NCBI Taxonomy" id="2530023"/>
    <lineage>
        <taxon>Viruses</taxon>
        <taxon>Duplodnaviria</taxon>
        <taxon>Heunggongvirae</taxon>
        <taxon>Uroviricota</taxon>
        <taxon>Caudoviricetes</taxon>
        <taxon>Chimalliviridae</taxon>
        <taxon>Tepukevirus</taxon>
        <taxon>Tepukevirus Psa21</taxon>
    </lineage>
</organism>
<name>A0A481W4P9_9CAUD</name>
<gene>
    <name evidence="1" type="ORF">PSA21_225</name>
</gene>
<dbReference type="Proteomes" id="UP000294134">
    <property type="component" value="Segment"/>
</dbReference>
<protein>
    <submittedName>
        <fullName evidence="1">Uncharacterized protein</fullName>
    </submittedName>
</protein>
<reference evidence="1 2" key="1">
    <citation type="submission" date="2019-02" db="EMBL/GenBank/DDBJ databases">
        <authorList>
            <person name="Frampton R.A."/>
            <person name="Wojtus J.K."/>
            <person name="Fineran P.C."/>
            <person name="Hendrickson H.L."/>
        </authorList>
    </citation>
    <scope>NUCLEOTIDE SEQUENCE [LARGE SCALE GENOMIC DNA]</scope>
</reference>
<proteinExistence type="predicted"/>
<dbReference type="EMBL" id="MK552327">
    <property type="protein sequence ID" value="QBJ02751.1"/>
    <property type="molecule type" value="Genomic_DNA"/>
</dbReference>
<keyword evidence="2" id="KW-1185">Reference proteome</keyword>